<feature type="chain" id="PRO_5045672505" evidence="2">
    <location>
        <begin position="25"/>
        <end position="638"/>
    </location>
</feature>
<accession>A0ABQ5Q5G4</accession>
<dbReference type="Gene3D" id="1.10.3020.10">
    <property type="entry name" value="alpha-amino acid ester hydrolase ( Helical cap domain)"/>
    <property type="match status" value="1"/>
</dbReference>
<dbReference type="InterPro" id="IPR005674">
    <property type="entry name" value="CocE/Ser_esterase"/>
</dbReference>
<dbReference type="SUPFAM" id="SSF53474">
    <property type="entry name" value="alpha/beta-Hydrolases"/>
    <property type="match status" value="1"/>
</dbReference>
<dbReference type="SUPFAM" id="SSF49785">
    <property type="entry name" value="Galactose-binding domain-like"/>
    <property type="match status" value="1"/>
</dbReference>
<dbReference type="InterPro" id="IPR013736">
    <property type="entry name" value="Xaa-Pro_dipept_C"/>
</dbReference>
<evidence type="ECO:0000256" key="2">
    <source>
        <dbReference type="SAM" id="SignalP"/>
    </source>
</evidence>
<organism evidence="4 5">
    <name type="scientific">Geothrix rubra</name>
    <dbReference type="NCBI Taxonomy" id="2927977"/>
    <lineage>
        <taxon>Bacteria</taxon>
        <taxon>Pseudomonadati</taxon>
        <taxon>Acidobacteriota</taxon>
        <taxon>Holophagae</taxon>
        <taxon>Holophagales</taxon>
        <taxon>Holophagaceae</taxon>
        <taxon>Geothrix</taxon>
    </lineage>
</organism>
<comment type="caution">
    <text evidence="4">The sequence shown here is derived from an EMBL/GenBank/DDBJ whole genome shotgun (WGS) entry which is preliminary data.</text>
</comment>
<dbReference type="Pfam" id="PF08530">
    <property type="entry name" value="PepX_C"/>
    <property type="match status" value="1"/>
</dbReference>
<dbReference type="RefSeq" id="WP_285724149.1">
    <property type="nucleotide sequence ID" value="NZ_BSDD01000002.1"/>
</dbReference>
<dbReference type="EMBL" id="BSDD01000002">
    <property type="protein sequence ID" value="GLH69938.1"/>
    <property type="molecule type" value="Genomic_DNA"/>
</dbReference>
<reference evidence="4 5" key="1">
    <citation type="journal article" date="2023" name="Antonie Van Leeuwenhoek">
        <title>Mesoterricola silvestris gen. nov., sp. nov., Mesoterricola sediminis sp. nov., Geothrix oryzae sp. nov., Geothrix edaphica sp. nov., Geothrix rubra sp. nov., and Geothrix limicola sp. nov., six novel members of Acidobacteriota isolated from soils.</title>
        <authorList>
            <person name="Itoh H."/>
            <person name="Sugisawa Y."/>
            <person name="Mise K."/>
            <person name="Xu Z."/>
            <person name="Kuniyasu M."/>
            <person name="Ushijima N."/>
            <person name="Kawano K."/>
            <person name="Kobayashi E."/>
            <person name="Shiratori Y."/>
            <person name="Masuda Y."/>
            <person name="Senoo K."/>
        </authorList>
    </citation>
    <scope>NUCLEOTIDE SEQUENCE [LARGE SCALE GENOMIC DNA]</scope>
    <source>
        <strain evidence="4 5">Red803</strain>
    </source>
</reference>
<sequence length="638" mass="71667">MRPVRALRFLLLPVLLLGAGLRVAATPPPHPPEAAAAQAAYTKREVLIPMRDGVRLFTAIYTPKDTSRTYPILLQRTPYSVAPYGPDAYKPHLGPSDRFMEEGFIFVYQDVRGRMMSEGTFVNMRPALDAHPRATDIDEGTDTYDTLDWLLKHVAGNNGKAGQWGISYPGFYTAAGMLCGHPALVASSPEAPIVDWFTGDDFHRNGALWLPHAFNFLVNFGRPRPKPTTDWGEPFHHGTSDGYEWFLRLGSTAGTRAYTKEVAFWNEMLDHPTYDAFWQARNLRPHLKDVKPAVLTVGGWFDAENLYGALQVFRTVDRQSPATENRLVMGPWSHGAWERTKGDHLGAVTFGAPTSEFFQDEVLFPFFMHYLKGAPEPKPAKATVFETGANRWHRFDAWPPKDTKPATLYLEPGGRLDFTPPPTDGGSDAFLSDPAKPVPFIEQIAIGMPREYMCADQRFAGRRPDVLVYQTEPLAEDLTFAGPLRPELFVATTGTDADWVVKLIDVYPDDFRDPSYQPGPDPWTPAPNVLGGYQQLVRGEVMRGKFRNSFNQPEPFVPGQPTRVAWTQNDVFHTFRKGHRVMIQIQSSWFPLMDRNPQQFMDINTATPADYRKATHTVLHDAAHPSGLGVGVWRDEAR</sequence>
<dbReference type="Gene3D" id="2.60.120.260">
    <property type="entry name" value="Galactose-binding domain-like"/>
    <property type="match status" value="1"/>
</dbReference>
<dbReference type="InterPro" id="IPR008979">
    <property type="entry name" value="Galactose-bd-like_sf"/>
</dbReference>
<proteinExistence type="predicted"/>
<keyword evidence="2" id="KW-0732">Signal</keyword>
<feature type="domain" description="Xaa-Pro dipeptidyl-peptidase C-terminal" evidence="3">
    <location>
        <begin position="364"/>
        <end position="629"/>
    </location>
</feature>
<evidence type="ECO:0000256" key="1">
    <source>
        <dbReference type="ARBA" id="ARBA00022801"/>
    </source>
</evidence>
<dbReference type="Gene3D" id="3.40.50.1820">
    <property type="entry name" value="alpha/beta hydrolase"/>
    <property type="match status" value="1"/>
</dbReference>
<evidence type="ECO:0000259" key="3">
    <source>
        <dbReference type="SMART" id="SM00939"/>
    </source>
</evidence>
<dbReference type="SMART" id="SM00939">
    <property type="entry name" value="PepX_C"/>
    <property type="match status" value="1"/>
</dbReference>
<dbReference type="Pfam" id="PF02129">
    <property type="entry name" value="Peptidase_S15"/>
    <property type="match status" value="1"/>
</dbReference>
<dbReference type="Proteomes" id="UP001165089">
    <property type="component" value="Unassembled WGS sequence"/>
</dbReference>
<keyword evidence="1" id="KW-0378">Hydrolase</keyword>
<protein>
    <submittedName>
        <fullName evidence="4">Glutaryl-7-ACA acylase</fullName>
    </submittedName>
</protein>
<evidence type="ECO:0000313" key="5">
    <source>
        <dbReference type="Proteomes" id="UP001165089"/>
    </source>
</evidence>
<keyword evidence="5" id="KW-1185">Reference proteome</keyword>
<dbReference type="InterPro" id="IPR029058">
    <property type="entry name" value="AB_hydrolase_fold"/>
</dbReference>
<dbReference type="NCBIfam" id="TIGR00976">
    <property type="entry name" value="CocE_NonD"/>
    <property type="match status" value="1"/>
</dbReference>
<evidence type="ECO:0000313" key="4">
    <source>
        <dbReference type="EMBL" id="GLH69938.1"/>
    </source>
</evidence>
<feature type="signal peptide" evidence="2">
    <location>
        <begin position="1"/>
        <end position="24"/>
    </location>
</feature>
<name>A0ABQ5Q5G4_9BACT</name>
<gene>
    <name evidence="4" type="primary">gaa_2</name>
    <name evidence="4" type="ORF">GETHPA_14710</name>
</gene>
<dbReference type="InterPro" id="IPR000383">
    <property type="entry name" value="Xaa-Pro-like_dom"/>
</dbReference>